<feature type="transmembrane region" description="Helical" evidence="1">
    <location>
        <begin position="299"/>
        <end position="317"/>
    </location>
</feature>
<feature type="transmembrane region" description="Helical" evidence="1">
    <location>
        <begin position="77"/>
        <end position="98"/>
    </location>
</feature>
<keyword evidence="4" id="KW-1185">Reference proteome</keyword>
<dbReference type="Proteomes" id="UP000078410">
    <property type="component" value="Unassembled WGS sequence"/>
</dbReference>
<feature type="transmembrane region" description="Helical" evidence="1">
    <location>
        <begin position="220"/>
        <end position="238"/>
    </location>
</feature>
<dbReference type="EC" id="2.3.1.-" evidence="3"/>
<feature type="transmembrane region" description="Helical" evidence="1">
    <location>
        <begin position="12"/>
        <end position="33"/>
    </location>
</feature>
<keyword evidence="1" id="KW-0472">Membrane</keyword>
<dbReference type="AlphaFoldDB" id="A0A1B7IQH3"/>
<feature type="transmembrane region" description="Helical" evidence="1">
    <location>
        <begin position="165"/>
        <end position="180"/>
    </location>
</feature>
<evidence type="ECO:0000313" key="4">
    <source>
        <dbReference type="Proteomes" id="UP000078410"/>
    </source>
</evidence>
<evidence type="ECO:0000313" key="3">
    <source>
        <dbReference type="EMBL" id="OAT31978.1"/>
    </source>
</evidence>
<dbReference type="GO" id="GO:0016747">
    <property type="term" value="F:acyltransferase activity, transferring groups other than amino-acyl groups"/>
    <property type="evidence" value="ECO:0007669"/>
    <property type="project" value="InterPro"/>
</dbReference>
<feature type="domain" description="Acyltransferase 3" evidence="2">
    <location>
        <begin position="6"/>
        <end position="309"/>
    </location>
</feature>
<gene>
    <name evidence="3" type="ORF">M975_1870</name>
</gene>
<dbReference type="Pfam" id="PF01757">
    <property type="entry name" value="Acyl_transf_3"/>
    <property type="match status" value="1"/>
</dbReference>
<keyword evidence="3" id="KW-0808">Transferase</keyword>
<keyword evidence="1" id="KW-0812">Transmembrane</keyword>
<comment type="caution">
    <text evidence="3">The sequence shown here is derived from an EMBL/GenBank/DDBJ whole genome shotgun (WGS) entry which is preliminary data.</text>
</comment>
<name>A0A1B7IQH3_9ENTR</name>
<feature type="transmembrane region" description="Helical" evidence="1">
    <location>
        <begin position="186"/>
        <end position="208"/>
    </location>
</feature>
<proteinExistence type="predicted"/>
<feature type="transmembrane region" description="Helical" evidence="1">
    <location>
        <begin position="244"/>
        <end position="262"/>
    </location>
</feature>
<dbReference type="InterPro" id="IPR050879">
    <property type="entry name" value="Acyltransferase_3"/>
</dbReference>
<keyword evidence="1" id="KW-1133">Transmembrane helix</keyword>
<feature type="transmembrane region" description="Helical" evidence="1">
    <location>
        <begin position="39"/>
        <end position="56"/>
    </location>
</feature>
<evidence type="ECO:0000259" key="2">
    <source>
        <dbReference type="Pfam" id="PF01757"/>
    </source>
</evidence>
<dbReference type="OrthoDB" id="9767863at2"/>
<feature type="transmembrane region" description="Helical" evidence="1">
    <location>
        <begin position="274"/>
        <end position="293"/>
    </location>
</feature>
<sequence>MHKYNCFDTARLFAALMVLYTHHFSLSGLPELYVLNFESLGGIAVIIFFSISGFLISKSAMASSDFIEFMSKRLRRLLPALLPCSIFMYVIIGGYVNFENIDNYLGWSVIHNIVQTITLTSVLHDGITGEFIHGGINGSLWTLPLEFLCYLIAGCVLITNKNRKYFICVFMLTIMASIWYKNNSLVIFSIPTWLFPLRGMAFFLGAVLAMNVDLWNNLKVKLFVMATLSLCMYSYQGSPVEYNIFGYLLLSFSTIAICLSFKDPLVKGRFDYSYGIYIYAFPVQQFVINVIGMKFYQGMAVSFLVTITLAAASWHFLEKRFLVKKEKAKE</sequence>
<feature type="transmembrane region" description="Helical" evidence="1">
    <location>
        <begin position="140"/>
        <end position="158"/>
    </location>
</feature>
<keyword evidence="3" id="KW-0012">Acyltransferase</keyword>
<accession>A0A1B7IQH3</accession>
<dbReference type="PATRIC" id="fig|1354251.4.peg.1930"/>
<dbReference type="InterPro" id="IPR002656">
    <property type="entry name" value="Acyl_transf_3_dom"/>
</dbReference>
<dbReference type="RefSeq" id="WP_064558948.1">
    <property type="nucleotide sequence ID" value="NZ_LXER01000017.1"/>
</dbReference>
<reference evidence="3 4" key="1">
    <citation type="submission" date="2016-04" db="EMBL/GenBank/DDBJ databases">
        <title>ATOL: Assembling a taxonomically balanced genome-scale reconstruction of the evolutionary history of the Enterobacteriaceae.</title>
        <authorList>
            <person name="Plunkett G.III."/>
            <person name="Neeno-Eckwall E.C."/>
            <person name="Glasner J.D."/>
            <person name="Perna N.T."/>
        </authorList>
    </citation>
    <scope>NUCLEOTIDE SEQUENCE [LARGE SCALE GENOMIC DNA]</scope>
    <source>
        <strain evidence="3 4">ATCC 51605</strain>
    </source>
</reference>
<dbReference type="PANTHER" id="PTHR23028">
    <property type="entry name" value="ACETYLTRANSFERASE"/>
    <property type="match status" value="1"/>
</dbReference>
<evidence type="ECO:0000256" key="1">
    <source>
        <dbReference type="SAM" id="Phobius"/>
    </source>
</evidence>
<dbReference type="EMBL" id="LXER01000017">
    <property type="protein sequence ID" value="OAT31978.1"/>
    <property type="molecule type" value="Genomic_DNA"/>
</dbReference>
<organism evidence="3 4">
    <name type="scientific">Buttiauxella brennerae ATCC 51605</name>
    <dbReference type="NCBI Taxonomy" id="1354251"/>
    <lineage>
        <taxon>Bacteria</taxon>
        <taxon>Pseudomonadati</taxon>
        <taxon>Pseudomonadota</taxon>
        <taxon>Gammaproteobacteria</taxon>
        <taxon>Enterobacterales</taxon>
        <taxon>Enterobacteriaceae</taxon>
        <taxon>Buttiauxella</taxon>
    </lineage>
</organism>
<protein>
    <submittedName>
        <fullName evidence="3">Acyltransferase family protein</fullName>
        <ecNumber evidence="3">2.3.1.-</ecNumber>
    </submittedName>
</protein>